<feature type="region of interest" description="Disordered" evidence="1">
    <location>
        <begin position="22"/>
        <end position="42"/>
    </location>
</feature>
<feature type="compositionally biased region" description="Basic and acidic residues" evidence="1">
    <location>
        <begin position="33"/>
        <end position="42"/>
    </location>
</feature>
<organism evidence="2 3">
    <name type="scientific">Methylomarinum roseum</name>
    <dbReference type="NCBI Taxonomy" id="3067653"/>
    <lineage>
        <taxon>Bacteria</taxon>
        <taxon>Pseudomonadati</taxon>
        <taxon>Pseudomonadota</taxon>
        <taxon>Gammaproteobacteria</taxon>
        <taxon>Methylococcales</taxon>
        <taxon>Methylococcaceae</taxon>
        <taxon>Methylomarinum</taxon>
    </lineage>
</organism>
<accession>A0AAU7P0R9</accession>
<keyword evidence="2" id="KW-0614">Plasmid</keyword>
<evidence type="ECO:0000313" key="3">
    <source>
        <dbReference type="Proteomes" id="UP001225378"/>
    </source>
</evidence>
<dbReference type="GO" id="GO:0006270">
    <property type="term" value="P:DNA replication initiation"/>
    <property type="evidence" value="ECO:0007669"/>
    <property type="project" value="InterPro"/>
</dbReference>
<proteinExistence type="predicted"/>
<protein>
    <submittedName>
        <fullName evidence="2">Replication protein P</fullName>
    </submittedName>
</protein>
<sequence>MSNKESGMSSVNKIVQDAAKQLVRHQPSQAIESNHEQQKKQDASIEEFMLRITDTMKAIVPAWKHAWPNANIEKEYRKNLFLELRNEQLMDWNIIQKAFFHLRKSRNTFVPTIAEFIDICQKCALREKGIPSAEDAYQEACKNAYRVKEHQWQHPIVLAAARLTGWFDIKGGTQKEVFPVFKKHYDALLLDMRNGKNLPAFEERHLPESEESELATKEVGVQYLKRARKLLN</sequence>
<dbReference type="Proteomes" id="UP001225378">
    <property type="component" value="Plasmid unnamed2"/>
</dbReference>
<evidence type="ECO:0000256" key="1">
    <source>
        <dbReference type="SAM" id="MobiDB-lite"/>
    </source>
</evidence>
<reference evidence="2 3" key="1">
    <citation type="journal article" date="2024" name="Microbiology">
        <title>Methylomarinum rosea sp. nov., a novel halophilic methanotrophic bacterium from the hypersaline Lake Elton.</title>
        <authorList>
            <person name="Suleimanov R.Z."/>
            <person name="Oshkin I.Y."/>
            <person name="Danilova O.V."/>
            <person name="Suzina N.E."/>
            <person name="Dedysh S.N."/>
        </authorList>
    </citation>
    <scope>NUCLEOTIDE SEQUENCE [LARGE SCALE GENOMIC DNA]</scope>
    <source>
        <strain evidence="2 3">Ch1-1</strain>
        <plasmid evidence="3">unnamed2</plasmid>
    </source>
</reference>
<dbReference type="AlphaFoldDB" id="A0AAU7P0R9"/>
<gene>
    <name evidence="2" type="ORF">Q9L42_021245</name>
</gene>
<name>A0AAU7P0R9_9GAMM</name>
<geneLocation type="plasmid" evidence="2 3">
    <name>unnamed2</name>
</geneLocation>
<keyword evidence="3" id="KW-1185">Reference proteome</keyword>
<dbReference type="KEGG" id="mech:Q9L42_021245"/>
<evidence type="ECO:0000313" key="2">
    <source>
        <dbReference type="EMBL" id="XBS22834.1"/>
    </source>
</evidence>
<dbReference type="RefSeq" id="WP_349432858.1">
    <property type="nucleotide sequence ID" value="NZ_CP157744.1"/>
</dbReference>
<dbReference type="EMBL" id="CP157744">
    <property type="protein sequence ID" value="XBS22834.1"/>
    <property type="molecule type" value="Genomic_DNA"/>
</dbReference>
<dbReference type="Pfam" id="PF06992">
    <property type="entry name" value="Phage_lambda_P"/>
    <property type="match status" value="1"/>
</dbReference>
<dbReference type="InterPro" id="IPR009731">
    <property type="entry name" value="P-like"/>
</dbReference>